<evidence type="ECO:0000313" key="2">
    <source>
        <dbReference type="EMBL" id="KAF0034489.1"/>
    </source>
</evidence>
<evidence type="ECO:0000313" key="3">
    <source>
        <dbReference type="Proteomes" id="UP000438429"/>
    </source>
</evidence>
<proteinExistence type="predicted"/>
<accession>A0A6A4SP61</accession>
<gene>
    <name evidence="2" type="ORF">F2P81_012247</name>
</gene>
<protein>
    <submittedName>
        <fullName evidence="2">Uncharacterized protein</fullName>
    </submittedName>
</protein>
<dbReference type="AlphaFoldDB" id="A0A6A4SP61"/>
<dbReference type="Proteomes" id="UP000438429">
    <property type="component" value="Unassembled WGS sequence"/>
</dbReference>
<feature type="compositionally biased region" description="Polar residues" evidence="1">
    <location>
        <begin position="24"/>
        <end position="36"/>
    </location>
</feature>
<feature type="region of interest" description="Disordered" evidence="1">
    <location>
        <begin position="1"/>
        <end position="44"/>
    </location>
</feature>
<dbReference type="EMBL" id="VEVO01000011">
    <property type="protein sequence ID" value="KAF0034489.1"/>
    <property type="molecule type" value="Genomic_DNA"/>
</dbReference>
<reference evidence="2 3" key="1">
    <citation type="submission" date="2019-06" db="EMBL/GenBank/DDBJ databases">
        <title>Draft genomes of female and male turbot (Scophthalmus maximus).</title>
        <authorList>
            <person name="Xu H."/>
            <person name="Xu X.-W."/>
            <person name="Shao C."/>
            <person name="Chen S."/>
        </authorList>
    </citation>
    <scope>NUCLEOTIDE SEQUENCE [LARGE SCALE GENOMIC DNA]</scope>
    <source>
        <strain evidence="2">Ysfricsl-2016a</strain>
        <tissue evidence="2">Blood</tissue>
    </source>
</reference>
<name>A0A6A4SP61_SCOMX</name>
<organism evidence="2 3">
    <name type="scientific">Scophthalmus maximus</name>
    <name type="common">Turbot</name>
    <name type="synonym">Psetta maxima</name>
    <dbReference type="NCBI Taxonomy" id="52904"/>
    <lineage>
        <taxon>Eukaryota</taxon>
        <taxon>Metazoa</taxon>
        <taxon>Chordata</taxon>
        <taxon>Craniata</taxon>
        <taxon>Vertebrata</taxon>
        <taxon>Euteleostomi</taxon>
        <taxon>Actinopterygii</taxon>
        <taxon>Neopterygii</taxon>
        <taxon>Teleostei</taxon>
        <taxon>Neoteleostei</taxon>
        <taxon>Acanthomorphata</taxon>
        <taxon>Carangaria</taxon>
        <taxon>Pleuronectiformes</taxon>
        <taxon>Pleuronectoidei</taxon>
        <taxon>Scophthalmidae</taxon>
        <taxon>Scophthalmus</taxon>
    </lineage>
</organism>
<comment type="caution">
    <text evidence="2">The sequence shown here is derived from an EMBL/GenBank/DDBJ whole genome shotgun (WGS) entry which is preliminary data.</text>
</comment>
<evidence type="ECO:0000256" key="1">
    <source>
        <dbReference type="SAM" id="MobiDB-lite"/>
    </source>
</evidence>
<sequence length="74" mass="8078">MALMLRARDAPAAPVSNKVRRGQSSKLTGHNLQSGDSPPGDRVSVRMHLPRCRRRAFIRANQAMRSGRDGGAPE</sequence>